<sequence length="516" mass="59006">MQSVGTEESVFDLPKERSYTGGKTPLAEMSQNLPGRPPPESTLSYQSLFHPGAEFPRFVVTYRWWEDEATTVLWAFKISEIRQVIRYGLFRDENYPRSSLLSRNADAIDAFLVALSEPHEHQVLANLSHMQRVEEILRRSSIPPFQSIPWGWFPLPPGHSLDARRIAAAIEAESQFQFSRIAFEEIVRASLGYNAVSVEWFLLQHTDLYIHLLGHLQAYPEEIPLYIDVEKHLRSRSPFAHRALVHCMLIVRPEAAHDMPQSTSPGFEFIAGPIQRLFKDQPPSLTTILRIFSVLAIRFRKQYIQTSKINWQAPFDTEILFLEDCLNATSPMDLARTLTGTDEMDFSSLSMQSIMADDVVVKRLLGNWHSLSVAVWECCSSIPDIMIPYLRECAQAIYILSTSISNRWSLQILFIKCNYHSLTAILHGMHRYRISTAQSRGLSSNVGGMVVLDPILPPEANFLTNSTQNYAAYRQHYRKYPGIPFLLPHLRDHQQHGETALQPLIQYLQNSHMAKA</sequence>
<feature type="region of interest" description="Disordered" evidence="1">
    <location>
        <begin position="1"/>
        <end position="41"/>
    </location>
</feature>
<dbReference type="AlphaFoldDB" id="A0A9W9JJN9"/>
<protein>
    <submittedName>
        <fullName evidence="2">Guanine-nucleotide dissociation stimulator CDC25</fullName>
    </submittedName>
</protein>
<evidence type="ECO:0000256" key="1">
    <source>
        <dbReference type="SAM" id="MobiDB-lite"/>
    </source>
</evidence>
<proteinExistence type="predicted"/>
<dbReference type="GeneID" id="83181588"/>
<accession>A0A9W9JJN9</accession>
<dbReference type="OrthoDB" id="4312812at2759"/>
<comment type="caution">
    <text evidence="2">The sequence shown here is derived from an EMBL/GenBank/DDBJ whole genome shotgun (WGS) entry which is preliminary data.</text>
</comment>
<gene>
    <name evidence="2" type="ORF">N7498_007225</name>
</gene>
<evidence type="ECO:0000313" key="2">
    <source>
        <dbReference type="EMBL" id="KAJ5198108.1"/>
    </source>
</evidence>
<dbReference type="Proteomes" id="UP001150904">
    <property type="component" value="Unassembled WGS sequence"/>
</dbReference>
<organism evidence="2 3">
    <name type="scientific">Penicillium cinerascens</name>
    <dbReference type="NCBI Taxonomy" id="70096"/>
    <lineage>
        <taxon>Eukaryota</taxon>
        <taxon>Fungi</taxon>
        <taxon>Dikarya</taxon>
        <taxon>Ascomycota</taxon>
        <taxon>Pezizomycotina</taxon>
        <taxon>Eurotiomycetes</taxon>
        <taxon>Eurotiomycetidae</taxon>
        <taxon>Eurotiales</taxon>
        <taxon>Aspergillaceae</taxon>
        <taxon>Penicillium</taxon>
    </lineage>
</organism>
<dbReference type="EMBL" id="JAPQKR010000014">
    <property type="protein sequence ID" value="KAJ5198108.1"/>
    <property type="molecule type" value="Genomic_DNA"/>
</dbReference>
<evidence type="ECO:0000313" key="3">
    <source>
        <dbReference type="Proteomes" id="UP001150904"/>
    </source>
</evidence>
<reference evidence="2" key="2">
    <citation type="journal article" date="2023" name="IMA Fungus">
        <title>Comparative genomic study of the Penicillium genus elucidates a diverse pangenome and 15 lateral gene transfer events.</title>
        <authorList>
            <person name="Petersen C."/>
            <person name="Sorensen T."/>
            <person name="Nielsen M.R."/>
            <person name="Sondergaard T.E."/>
            <person name="Sorensen J.L."/>
            <person name="Fitzpatrick D.A."/>
            <person name="Frisvad J.C."/>
            <person name="Nielsen K.L."/>
        </authorList>
    </citation>
    <scope>NUCLEOTIDE SEQUENCE</scope>
    <source>
        <strain evidence="2">IBT 15544</strain>
    </source>
</reference>
<keyword evidence="3" id="KW-1185">Reference proteome</keyword>
<name>A0A9W9JJN9_9EURO</name>
<dbReference type="RefSeq" id="XP_058306536.1">
    <property type="nucleotide sequence ID" value="XM_058454287.1"/>
</dbReference>
<reference evidence="2" key="1">
    <citation type="submission" date="2022-12" db="EMBL/GenBank/DDBJ databases">
        <authorList>
            <person name="Petersen C."/>
        </authorList>
    </citation>
    <scope>NUCLEOTIDE SEQUENCE</scope>
    <source>
        <strain evidence="2">IBT 15544</strain>
    </source>
</reference>